<dbReference type="STRING" id="947013.SAMN04488109_0032"/>
<dbReference type="Gene3D" id="2.180.10.10">
    <property type="entry name" value="RHS repeat-associated core"/>
    <property type="match status" value="1"/>
</dbReference>
<reference evidence="1 2" key="1">
    <citation type="submission" date="2016-11" db="EMBL/GenBank/DDBJ databases">
        <authorList>
            <person name="Jaros S."/>
            <person name="Januszkiewicz K."/>
            <person name="Wedrychowicz H."/>
        </authorList>
    </citation>
    <scope>NUCLEOTIDE SEQUENCE [LARGE SCALE GENOMIC DNA]</scope>
    <source>
        <strain evidence="1 2">DSM 24574</strain>
    </source>
</reference>
<proteinExistence type="predicted"/>
<sequence length="269" mass="31318">MGSRLSVYVLLVIMLVVFITCSHDDETKICSPTSLILGGVESYSYVYDADHHLTEIRHLHGNLIYERYRMTYENGKVKQLSYTLPRPENPDPPGENYIFSYGSNGKPSLRTFQQGNRPVESQVVYGYDEKDRLVSKEFKSLQTLYYRVRYEYNADSNVSKIYYLRPLDEEEIVGAELLSFDNHQRFFAGSPDLKTIEIYFFDYEPSINNLLSLKIHATPQFTYPTEPAIDYVVDYNDDGYVKAIRCVTPNNFLYEAPVFTFGEMEYECR</sequence>
<evidence type="ECO:0000313" key="2">
    <source>
        <dbReference type="Proteomes" id="UP000184212"/>
    </source>
</evidence>
<gene>
    <name evidence="1" type="ORF">SAMN04488109_0032</name>
</gene>
<name>A0A1M5JFW1_9BACT</name>
<organism evidence="1 2">
    <name type="scientific">Chryseolinea serpens</name>
    <dbReference type="NCBI Taxonomy" id="947013"/>
    <lineage>
        <taxon>Bacteria</taxon>
        <taxon>Pseudomonadati</taxon>
        <taxon>Bacteroidota</taxon>
        <taxon>Cytophagia</taxon>
        <taxon>Cytophagales</taxon>
        <taxon>Fulvivirgaceae</taxon>
        <taxon>Chryseolinea</taxon>
    </lineage>
</organism>
<evidence type="ECO:0000313" key="1">
    <source>
        <dbReference type="EMBL" id="SHG39437.1"/>
    </source>
</evidence>
<dbReference type="Proteomes" id="UP000184212">
    <property type="component" value="Unassembled WGS sequence"/>
</dbReference>
<dbReference type="EMBL" id="FQWQ01000001">
    <property type="protein sequence ID" value="SHG39437.1"/>
    <property type="molecule type" value="Genomic_DNA"/>
</dbReference>
<keyword evidence="2" id="KW-1185">Reference proteome</keyword>
<accession>A0A1M5JFW1</accession>
<protein>
    <submittedName>
        <fullName evidence="1">YD repeat-containing protein</fullName>
    </submittedName>
</protein>
<dbReference type="AlphaFoldDB" id="A0A1M5JFW1"/>